<sequence length="448" mass="48323">MSVFVHEVPTKLTKHPYKRIPTDLIIPGREPGAVYTLIMNCISRHLAAPPRHPLADAPGRARVSASSASQFDPHRMATFGDIFTSASRRRYNERECGAVADLAERDARDIVTLPACLGNKFAVFFFIVATRVPPPQFLLQMAQNPGPSAPANNGSAGGSNTVGNTSQALSPSNSSAGSSNASQAPNGGAGGSNTPVNMPQAPPPPPRVHKTHKTQEISDLLHSLSRGARIAKNERISDNNKQQQLNRLTNAVTPNAAFVDSDDESVITMSDQGDTPASPGSVLTRAVQSLSPHSGKALINAFMAGGGGKRARDEGTRRDQRKSGMALPVAFHQHLKDLYTRGYRIPLSHFTNDSLHTLMNTASTVDMIKYNEIGAGAKGVRLLDTAAFEKATLREEAMDRAQWLEAAKNLIGFVAEMEGTRSEAHQRWDAHFAFFDNTSRAEQNFTAI</sequence>
<keyword evidence="3" id="KW-1185">Reference proteome</keyword>
<reference evidence="2" key="1">
    <citation type="submission" date="2023-03" db="EMBL/GenBank/DDBJ databases">
        <title>Massive genome expansion in bonnet fungi (Mycena s.s.) driven by repeated elements and novel gene families across ecological guilds.</title>
        <authorList>
            <consortium name="Lawrence Berkeley National Laboratory"/>
            <person name="Harder C.B."/>
            <person name="Miyauchi S."/>
            <person name="Viragh M."/>
            <person name="Kuo A."/>
            <person name="Thoen E."/>
            <person name="Andreopoulos B."/>
            <person name="Lu D."/>
            <person name="Skrede I."/>
            <person name="Drula E."/>
            <person name="Henrissat B."/>
            <person name="Morin E."/>
            <person name="Kohler A."/>
            <person name="Barry K."/>
            <person name="LaButti K."/>
            <person name="Morin E."/>
            <person name="Salamov A."/>
            <person name="Lipzen A."/>
            <person name="Mereny Z."/>
            <person name="Hegedus B."/>
            <person name="Baldrian P."/>
            <person name="Stursova M."/>
            <person name="Weitz H."/>
            <person name="Taylor A."/>
            <person name="Grigoriev I.V."/>
            <person name="Nagy L.G."/>
            <person name="Martin F."/>
            <person name="Kauserud H."/>
        </authorList>
    </citation>
    <scope>NUCLEOTIDE SEQUENCE</scope>
    <source>
        <strain evidence="2">9144</strain>
    </source>
</reference>
<organism evidence="2 3">
    <name type="scientific">Mycena pura</name>
    <dbReference type="NCBI Taxonomy" id="153505"/>
    <lineage>
        <taxon>Eukaryota</taxon>
        <taxon>Fungi</taxon>
        <taxon>Dikarya</taxon>
        <taxon>Basidiomycota</taxon>
        <taxon>Agaricomycotina</taxon>
        <taxon>Agaricomycetes</taxon>
        <taxon>Agaricomycetidae</taxon>
        <taxon>Agaricales</taxon>
        <taxon>Marasmiineae</taxon>
        <taxon>Mycenaceae</taxon>
        <taxon>Mycena</taxon>
    </lineage>
</organism>
<protein>
    <submittedName>
        <fullName evidence="2">Uncharacterized protein</fullName>
    </submittedName>
</protein>
<feature type="compositionally biased region" description="Polar residues" evidence="1">
    <location>
        <begin position="141"/>
        <end position="163"/>
    </location>
</feature>
<proteinExistence type="predicted"/>
<dbReference type="Proteomes" id="UP001219525">
    <property type="component" value="Unassembled WGS sequence"/>
</dbReference>
<gene>
    <name evidence="2" type="ORF">GGX14DRAFT_610637</name>
</gene>
<comment type="caution">
    <text evidence="2">The sequence shown here is derived from an EMBL/GenBank/DDBJ whole genome shotgun (WGS) entry which is preliminary data.</text>
</comment>
<accession>A0AAD6YJ50</accession>
<evidence type="ECO:0000256" key="1">
    <source>
        <dbReference type="SAM" id="MobiDB-lite"/>
    </source>
</evidence>
<evidence type="ECO:0000313" key="3">
    <source>
        <dbReference type="Proteomes" id="UP001219525"/>
    </source>
</evidence>
<dbReference type="EMBL" id="JARJCW010000019">
    <property type="protein sequence ID" value="KAJ7214320.1"/>
    <property type="molecule type" value="Genomic_DNA"/>
</dbReference>
<name>A0AAD6YJ50_9AGAR</name>
<feature type="region of interest" description="Disordered" evidence="1">
    <location>
        <begin position="140"/>
        <end position="215"/>
    </location>
</feature>
<dbReference type="AlphaFoldDB" id="A0AAD6YJ50"/>
<feature type="compositionally biased region" description="Low complexity" evidence="1">
    <location>
        <begin position="164"/>
        <end position="199"/>
    </location>
</feature>
<evidence type="ECO:0000313" key="2">
    <source>
        <dbReference type="EMBL" id="KAJ7214320.1"/>
    </source>
</evidence>